<name>A0A225VSA6_9STRA</name>
<reference evidence="2" key="1">
    <citation type="submission" date="2017-03" db="EMBL/GenBank/DDBJ databases">
        <title>Phytopthora megakarya and P. palmivora, two closely related causual agents of cacao black pod achieved similar genome size and gene model numbers by different mechanisms.</title>
        <authorList>
            <person name="Ali S."/>
            <person name="Shao J."/>
            <person name="Larry D.J."/>
            <person name="Kronmiller B."/>
            <person name="Shen D."/>
            <person name="Strem M.D."/>
            <person name="Melnick R.L."/>
            <person name="Guiltinan M.J."/>
            <person name="Tyler B.M."/>
            <person name="Meinhardt L.W."/>
            <person name="Bailey B.A."/>
        </authorList>
    </citation>
    <scope>NUCLEOTIDE SEQUENCE [LARGE SCALE GENOMIC DNA]</scope>
    <source>
        <strain evidence="2">zdho120</strain>
    </source>
</reference>
<evidence type="ECO:0000313" key="2">
    <source>
        <dbReference type="Proteomes" id="UP000198211"/>
    </source>
</evidence>
<gene>
    <name evidence="1" type="ORF">PHMEG_00019151</name>
</gene>
<organism evidence="1 2">
    <name type="scientific">Phytophthora megakarya</name>
    <dbReference type="NCBI Taxonomy" id="4795"/>
    <lineage>
        <taxon>Eukaryota</taxon>
        <taxon>Sar</taxon>
        <taxon>Stramenopiles</taxon>
        <taxon>Oomycota</taxon>
        <taxon>Peronosporomycetes</taxon>
        <taxon>Peronosporales</taxon>
        <taxon>Peronosporaceae</taxon>
        <taxon>Phytophthora</taxon>
    </lineage>
</organism>
<proteinExistence type="predicted"/>
<accession>A0A225VSA6</accession>
<evidence type="ECO:0008006" key="3">
    <source>
        <dbReference type="Google" id="ProtNLM"/>
    </source>
</evidence>
<comment type="caution">
    <text evidence="1">The sequence shown here is derived from an EMBL/GenBank/DDBJ whole genome shotgun (WGS) entry which is preliminary data.</text>
</comment>
<keyword evidence="2" id="KW-1185">Reference proteome</keyword>
<dbReference type="AlphaFoldDB" id="A0A225VSA6"/>
<feature type="non-terminal residue" evidence="1">
    <location>
        <position position="1"/>
    </location>
</feature>
<sequence>FREGRALIGRNESQNSTGAQHAHMLIWINNMFSTVVEYYKLFEPDKFRQAMVEYVDRIAASNVPLKFKPTCFPKEPCQTTHWCTNNWIHLKRLPGNEYVSTFIPELSNIFKCNHDIKFLGAGDGPEKASYMMKYTTKSQEDIEKPWVIHLHTYDKSRQREEEDPSDPVAIGRRRVQSMCCKLSNAYEISAPMACLYLERESAVYSSHSFV</sequence>
<dbReference type="Proteomes" id="UP000198211">
    <property type="component" value="Unassembled WGS sequence"/>
</dbReference>
<dbReference type="EMBL" id="NBNE01003193">
    <property type="protein sequence ID" value="OWZ08323.1"/>
    <property type="molecule type" value="Genomic_DNA"/>
</dbReference>
<evidence type="ECO:0000313" key="1">
    <source>
        <dbReference type="EMBL" id="OWZ08323.1"/>
    </source>
</evidence>
<protein>
    <recommendedName>
        <fullName evidence="3">Helitron helicase</fullName>
    </recommendedName>
</protein>
<dbReference type="OrthoDB" id="129017at2759"/>